<comment type="caution">
    <text evidence="6">The sequence shown here is derived from an EMBL/GenBank/DDBJ whole genome shotgun (WGS) entry which is preliminary data.</text>
</comment>
<evidence type="ECO:0000256" key="3">
    <source>
        <dbReference type="ARBA" id="ARBA00022786"/>
    </source>
</evidence>
<feature type="region of interest" description="Disordered" evidence="5">
    <location>
        <begin position="23"/>
        <end position="44"/>
    </location>
</feature>
<proteinExistence type="predicted"/>
<dbReference type="PROSITE" id="PS50896">
    <property type="entry name" value="LISH"/>
    <property type="match status" value="1"/>
</dbReference>
<keyword evidence="3" id="KW-0833">Ubl conjugation pathway</keyword>
<dbReference type="GO" id="GO:0016567">
    <property type="term" value="P:protein ubiquitination"/>
    <property type="evidence" value="ECO:0007669"/>
    <property type="project" value="InterPro"/>
</dbReference>
<evidence type="ECO:0000256" key="1">
    <source>
        <dbReference type="ARBA" id="ARBA00004123"/>
    </source>
</evidence>
<dbReference type="InterPro" id="IPR006594">
    <property type="entry name" value="LisH"/>
</dbReference>
<comment type="pathway">
    <text evidence="2">Protein modification; protein ubiquitination.</text>
</comment>
<gene>
    <name evidence="6" type="ORF">Agub_g3436</name>
</gene>
<dbReference type="SMART" id="SM00667">
    <property type="entry name" value="LisH"/>
    <property type="match status" value="1"/>
</dbReference>
<dbReference type="GO" id="GO:0080008">
    <property type="term" value="C:Cul4-RING E3 ubiquitin ligase complex"/>
    <property type="evidence" value="ECO:0007669"/>
    <property type="project" value="TreeGrafter"/>
</dbReference>
<dbReference type="AlphaFoldDB" id="A0AAD3DKR3"/>
<dbReference type="GO" id="GO:0005634">
    <property type="term" value="C:nucleus"/>
    <property type="evidence" value="ECO:0007669"/>
    <property type="project" value="UniProtKB-SubCell"/>
</dbReference>
<sequence length="340" mass="34610">MVAEALSTITNCVTPPPALAQLLPSGSGGGGGGGGTTRAGGGGGGGWMYGMTPGRRPDRAPAWGGFIEGGGLQAEEGAAGARPPSALAPAVPPPLDLGPPAPTLGQALEAGYVLARQIVRQSNGIRTLMQLLQPRHGVGPHAVPPAALDRIRALACRALVGLAGDPAIRQILTRLQLARLLSELVREPLGGPHASHTLARRPTGLLPYHEPSAGSGAVPYSYGPYVRGGGTDWHAAFTSSALELIALTTTGTGPMTRHADKFTAAANDATAPALHKIERAAIAASSHVSYNPQELLLLVYEHLKASGLHTSAAALAAEANLARANAALHKLMHLQTAPHG</sequence>
<dbReference type="Proteomes" id="UP001054857">
    <property type="component" value="Unassembled WGS sequence"/>
</dbReference>
<protein>
    <submittedName>
        <fullName evidence="6">Uncharacterized protein</fullName>
    </submittedName>
</protein>
<reference evidence="6 7" key="1">
    <citation type="journal article" date="2021" name="Sci. Rep.">
        <title>Genome sequencing of the multicellular alga Astrephomene provides insights into convergent evolution of germ-soma differentiation.</title>
        <authorList>
            <person name="Yamashita S."/>
            <person name="Yamamoto K."/>
            <person name="Matsuzaki R."/>
            <person name="Suzuki S."/>
            <person name="Yamaguchi H."/>
            <person name="Hirooka S."/>
            <person name="Minakuchi Y."/>
            <person name="Miyagishima S."/>
            <person name="Kawachi M."/>
            <person name="Toyoda A."/>
            <person name="Nozaki H."/>
        </authorList>
    </citation>
    <scope>NUCLEOTIDE SEQUENCE [LARGE SCALE GENOMIC DNA]</scope>
    <source>
        <strain evidence="6 7">NIES-4017</strain>
    </source>
</reference>
<keyword evidence="7" id="KW-1185">Reference proteome</keyword>
<dbReference type="EMBL" id="BMAR01000003">
    <property type="protein sequence ID" value="GFR42557.1"/>
    <property type="molecule type" value="Genomic_DNA"/>
</dbReference>
<evidence type="ECO:0000256" key="4">
    <source>
        <dbReference type="ARBA" id="ARBA00023242"/>
    </source>
</evidence>
<name>A0AAD3DKR3_9CHLO</name>
<evidence type="ECO:0000256" key="5">
    <source>
        <dbReference type="SAM" id="MobiDB-lite"/>
    </source>
</evidence>
<feature type="non-terminal residue" evidence="6">
    <location>
        <position position="1"/>
    </location>
</feature>
<accession>A0AAD3DKR3</accession>
<dbReference type="PANTHER" id="PTHR13129:SF4">
    <property type="entry name" value="DDB1- AND CUL4-ASSOCIATED FACTOR 1"/>
    <property type="match status" value="1"/>
</dbReference>
<dbReference type="InterPro" id="IPR033270">
    <property type="entry name" value="VPRBP/DCAF1"/>
</dbReference>
<feature type="compositionally biased region" description="Gly residues" evidence="5">
    <location>
        <begin position="26"/>
        <end position="44"/>
    </location>
</feature>
<evidence type="ECO:0000313" key="7">
    <source>
        <dbReference type="Proteomes" id="UP001054857"/>
    </source>
</evidence>
<organism evidence="6 7">
    <name type="scientific">Astrephomene gubernaculifera</name>
    <dbReference type="NCBI Taxonomy" id="47775"/>
    <lineage>
        <taxon>Eukaryota</taxon>
        <taxon>Viridiplantae</taxon>
        <taxon>Chlorophyta</taxon>
        <taxon>core chlorophytes</taxon>
        <taxon>Chlorophyceae</taxon>
        <taxon>CS clade</taxon>
        <taxon>Chlamydomonadales</taxon>
        <taxon>Astrephomenaceae</taxon>
        <taxon>Astrephomene</taxon>
    </lineage>
</organism>
<dbReference type="PANTHER" id="PTHR13129">
    <property type="entry name" value="VPRBP PROTEIN-RELATED"/>
    <property type="match status" value="1"/>
</dbReference>
<comment type="subcellular location">
    <subcellularLocation>
        <location evidence="1">Nucleus</location>
    </subcellularLocation>
</comment>
<keyword evidence="4" id="KW-0539">Nucleus</keyword>
<evidence type="ECO:0000313" key="6">
    <source>
        <dbReference type="EMBL" id="GFR42557.1"/>
    </source>
</evidence>
<evidence type="ECO:0000256" key="2">
    <source>
        <dbReference type="ARBA" id="ARBA00004906"/>
    </source>
</evidence>